<organism evidence="2 3">
    <name type="scientific">Comamonas suwonensis</name>
    <dbReference type="NCBI Taxonomy" id="2606214"/>
    <lineage>
        <taxon>Bacteria</taxon>
        <taxon>Pseudomonadati</taxon>
        <taxon>Pseudomonadota</taxon>
        <taxon>Betaproteobacteria</taxon>
        <taxon>Burkholderiales</taxon>
        <taxon>Comamonadaceae</taxon>
        <taxon>Comamonas</taxon>
    </lineage>
</organism>
<protein>
    <recommendedName>
        <fullName evidence="4">DNA-binding transcriptional regulator Cro</fullName>
    </recommendedName>
</protein>
<evidence type="ECO:0000256" key="1">
    <source>
        <dbReference type="SAM" id="MobiDB-lite"/>
    </source>
</evidence>
<accession>A0A843B9R7</accession>
<evidence type="ECO:0000313" key="3">
    <source>
        <dbReference type="Proteomes" id="UP000530032"/>
    </source>
</evidence>
<feature type="compositionally biased region" description="Polar residues" evidence="1">
    <location>
        <begin position="64"/>
        <end position="77"/>
    </location>
</feature>
<reference evidence="2" key="1">
    <citation type="submission" date="2020-12" db="EMBL/GenBank/DDBJ databases">
        <title>Comamonas sp. nov., isolated from stream water.</title>
        <authorList>
            <person name="Park K.-H."/>
        </authorList>
    </citation>
    <scope>NUCLEOTIDE SEQUENCE</scope>
    <source>
        <strain evidence="2">EJ-4</strain>
    </source>
</reference>
<evidence type="ECO:0000313" key="2">
    <source>
        <dbReference type="EMBL" id="MBI1626465.1"/>
    </source>
</evidence>
<dbReference type="Gene3D" id="1.10.260.40">
    <property type="entry name" value="lambda repressor-like DNA-binding domains"/>
    <property type="match status" value="1"/>
</dbReference>
<name>A0A843B9R7_9BURK</name>
<gene>
    <name evidence="2" type="ORF">HF327_018450</name>
</gene>
<dbReference type="RefSeq" id="WP_198461785.1">
    <property type="nucleotide sequence ID" value="NZ_JABBCQ020000019.1"/>
</dbReference>
<dbReference type="GO" id="GO:0003677">
    <property type="term" value="F:DNA binding"/>
    <property type="evidence" value="ECO:0007669"/>
    <property type="project" value="InterPro"/>
</dbReference>
<sequence>MTIRKTEAIEMLGGSTREVAAALGVSYQAVDKWPDVLSDKVADRVLAAWTRRNVEGLPPPFAKSASQPQSGQEAVHG</sequence>
<dbReference type="EMBL" id="JABBCQ020000019">
    <property type="protein sequence ID" value="MBI1626465.1"/>
    <property type="molecule type" value="Genomic_DNA"/>
</dbReference>
<comment type="caution">
    <text evidence="2">The sequence shown here is derived from an EMBL/GenBank/DDBJ whole genome shotgun (WGS) entry which is preliminary data.</text>
</comment>
<keyword evidence="3" id="KW-1185">Reference proteome</keyword>
<dbReference type="Proteomes" id="UP000530032">
    <property type="component" value="Unassembled WGS sequence"/>
</dbReference>
<dbReference type="InterPro" id="IPR010982">
    <property type="entry name" value="Lambda_DNA-bd_dom_sf"/>
</dbReference>
<proteinExistence type="predicted"/>
<feature type="region of interest" description="Disordered" evidence="1">
    <location>
        <begin position="55"/>
        <end position="77"/>
    </location>
</feature>
<evidence type="ECO:0008006" key="4">
    <source>
        <dbReference type="Google" id="ProtNLM"/>
    </source>
</evidence>
<dbReference type="AlphaFoldDB" id="A0A843B9R7"/>